<feature type="transmembrane region" description="Helical" evidence="1">
    <location>
        <begin position="87"/>
        <end position="111"/>
    </location>
</feature>
<dbReference type="AlphaFoldDB" id="A0AAQ4D466"/>
<keyword evidence="5" id="KW-1185">Reference proteome</keyword>
<feature type="transmembrane region" description="Helical" evidence="1">
    <location>
        <begin position="221"/>
        <end position="241"/>
    </location>
</feature>
<gene>
    <name evidence="4" type="ORF">V5799_000044</name>
</gene>
<dbReference type="Proteomes" id="UP001321473">
    <property type="component" value="Unassembled WGS sequence"/>
</dbReference>
<feature type="transmembrane region" description="Helical" evidence="1">
    <location>
        <begin position="192"/>
        <end position="214"/>
    </location>
</feature>
<dbReference type="GO" id="GO:0016747">
    <property type="term" value="F:acyltransferase activity, transferring groups other than amino-acyl groups"/>
    <property type="evidence" value="ECO:0007669"/>
    <property type="project" value="InterPro"/>
</dbReference>
<keyword evidence="1" id="KW-1133">Transmembrane helix</keyword>
<feature type="transmembrane region" description="Helical" evidence="1">
    <location>
        <begin position="298"/>
        <end position="318"/>
    </location>
</feature>
<dbReference type="InterPro" id="IPR052728">
    <property type="entry name" value="O2_lipid_transport_reg"/>
</dbReference>
<organism evidence="4 5">
    <name type="scientific">Amblyomma americanum</name>
    <name type="common">Lone star tick</name>
    <dbReference type="NCBI Taxonomy" id="6943"/>
    <lineage>
        <taxon>Eukaryota</taxon>
        <taxon>Metazoa</taxon>
        <taxon>Ecdysozoa</taxon>
        <taxon>Arthropoda</taxon>
        <taxon>Chelicerata</taxon>
        <taxon>Arachnida</taxon>
        <taxon>Acari</taxon>
        <taxon>Parasitiformes</taxon>
        <taxon>Ixodida</taxon>
        <taxon>Ixodoidea</taxon>
        <taxon>Ixodidae</taxon>
        <taxon>Amblyomminae</taxon>
        <taxon>Amblyomma</taxon>
    </lineage>
</organism>
<dbReference type="InterPro" id="IPR002656">
    <property type="entry name" value="Acyl_transf_3_dom"/>
</dbReference>
<feature type="transmembrane region" description="Helical" evidence="1">
    <location>
        <begin position="265"/>
        <end position="286"/>
    </location>
</feature>
<name>A0AAQ4D466_AMBAM</name>
<proteinExistence type="predicted"/>
<dbReference type="Pfam" id="PF01757">
    <property type="entry name" value="Acyl_transf_3"/>
    <property type="match status" value="1"/>
</dbReference>
<accession>A0AAQ4D466</accession>
<feature type="signal peptide" evidence="2">
    <location>
        <begin position="1"/>
        <end position="25"/>
    </location>
</feature>
<feature type="transmembrane region" description="Helical" evidence="1">
    <location>
        <begin position="370"/>
        <end position="393"/>
    </location>
</feature>
<keyword evidence="2" id="KW-0732">Signal</keyword>
<feature type="chain" id="PRO_5042918863" description="Acyltransferase 3 domain-containing protein" evidence="2">
    <location>
        <begin position="26"/>
        <end position="448"/>
    </location>
</feature>
<keyword evidence="1" id="KW-0812">Transmembrane</keyword>
<evidence type="ECO:0000256" key="2">
    <source>
        <dbReference type="SAM" id="SignalP"/>
    </source>
</evidence>
<evidence type="ECO:0000313" key="5">
    <source>
        <dbReference type="Proteomes" id="UP001321473"/>
    </source>
</evidence>
<sequence length="448" mass="50542">MARSLAFCQFTVTLLSIALPKLTTCDPVLSLHRLQEAVKSAGIQISAPCRSHIVQYGQEFTNGTPWALKRNEDTFAEELASNAAAQIVSSLVLVVDTFFFLTGLLVVYLTLNRMKESGGKMNWWIFYLHRYWRLTPLIGLFSLFVAVYLPYCGDGPLWFDAISAGRACKLNWWANFLYVQNFIPFEEMCLGYTWYAAVDFQLFLISPPIIYALYRKPRIGFVVIGLLFLLSTTYTAAYIGLRDLPIFPHTAFESSKEVDYMENVYKMPHCRIGPFLIGMICGYVLHTRRGHIIINKRCVYAGWTASTLLTLALLFAVWPTDARYRQLPPYMAALYGSLSRSVWAACIAWILISCLEGYGGPVTAFLSCKALVPLSRLTFAAYIVHLLPMVLFADTRQQSFDFSPGLLAAGEMKADFPRQREGALTVGNRHLAVARMTALLPIHWFCVL</sequence>
<comment type="caution">
    <text evidence="4">The sequence shown here is derived from an EMBL/GenBank/DDBJ whole genome shotgun (WGS) entry which is preliminary data.</text>
</comment>
<evidence type="ECO:0000313" key="4">
    <source>
        <dbReference type="EMBL" id="KAK8757256.1"/>
    </source>
</evidence>
<evidence type="ECO:0000256" key="1">
    <source>
        <dbReference type="SAM" id="Phobius"/>
    </source>
</evidence>
<protein>
    <recommendedName>
        <fullName evidence="3">Acyltransferase 3 domain-containing protein</fullName>
    </recommendedName>
</protein>
<dbReference type="EMBL" id="JARKHS020035416">
    <property type="protein sequence ID" value="KAK8757256.1"/>
    <property type="molecule type" value="Genomic_DNA"/>
</dbReference>
<keyword evidence="1" id="KW-0472">Membrane</keyword>
<dbReference type="PANTHER" id="PTHR11161:SF0">
    <property type="entry name" value="O-ACYLTRANSFERASE LIKE PROTEIN"/>
    <property type="match status" value="1"/>
</dbReference>
<feature type="transmembrane region" description="Helical" evidence="1">
    <location>
        <begin position="338"/>
        <end position="358"/>
    </location>
</feature>
<feature type="domain" description="Acyltransferase 3" evidence="3">
    <location>
        <begin position="92"/>
        <end position="395"/>
    </location>
</feature>
<dbReference type="PANTHER" id="PTHR11161">
    <property type="entry name" value="O-ACYLTRANSFERASE"/>
    <property type="match status" value="1"/>
</dbReference>
<feature type="transmembrane region" description="Helical" evidence="1">
    <location>
        <begin position="131"/>
        <end position="151"/>
    </location>
</feature>
<reference evidence="4 5" key="1">
    <citation type="journal article" date="2023" name="Arcadia Sci">
        <title>De novo assembly of a long-read Amblyomma americanum tick genome.</title>
        <authorList>
            <person name="Chou S."/>
            <person name="Poskanzer K.E."/>
            <person name="Rollins M."/>
            <person name="Thuy-Boun P.S."/>
        </authorList>
    </citation>
    <scope>NUCLEOTIDE SEQUENCE [LARGE SCALE GENOMIC DNA]</scope>
    <source>
        <strain evidence="4">F_SG_1</strain>
        <tissue evidence="4">Salivary glands</tissue>
    </source>
</reference>
<evidence type="ECO:0000259" key="3">
    <source>
        <dbReference type="Pfam" id="PF01757"/>
    </source>
</evidence>